<evidence type="ECO:0000313" key="9">
    <source>
        <dbReference type="EMBL" id="QPG04575.1"/>
    </source>
</evidence>
<evidence type="ECO:0000256" key="2">
    <source>
        <dbReference type="ARBA" id="ARBA00006448"/>
    </source>
</evidence>
<dbReference type="GO" id="GO:0005886">
    <property type="term" value="C:plasma membrane"/>
    <property type="evidence" value="ECO:0007669"/>
    <property type="project" value="UniProtKB-SubCell"/>
</dbReference>
<dbReference type="InterPro" id="IPR023090">
    <property type="entry name" value="UPF0702_alpha/beta_dom_sf"/>
</dbReference>
<keyword evidence="5 7" id="KW-1133">Transmembrane helix</keyword>
<sequence>MIFFQSWPELWRVLITAVATYLICVAFVGVFGKRSNAKMNNFDWIVTVAMGSILGSAVLLKKVVIVEVALALFVLLLLQYTFTLLSVRFTWFHKLMNKSPALLYYDKHFISSALKKERVTEQEVLMGMRAHGFTHKDQVKAVILEPNGDLSVLPSSVPGKQDQSMPELVAAFQDKNTSD</sequence>
<accession>A0A7S9DVF2</accession>
<feature type="transmembrane region" description="Helical" evidence="7">
    <location>
        <begin position="44"/>
        <end position="64"/>
    </location>
</feature>
<dbReference type="KEGG" id="smaa:IT774_10035"/>
<keyword evidence="3" id="KW-1003">Cell membrane</keyword>
<dbReference type="Gene3D" id="3.30.240.20">
    <property type="entry name" value="bsu07140 like domains"/>
    <property type="match status" value="1"/>
</dbReference>
<feature type="transmembrane region" description="Helical" evidence="7">
    <location>
        <begin position="70"/>
        <end position="91"/>
    </location>
</feature>
<protein>
    <submittedName>
        <fullName evidence="9">DUF421 domain-containing protein</fullName>
    </submittedName>
</protein>
<gene>
    <name evidence="9" type="ORF">IT774_10035</name>
</gene>
<keyword evidence="10" id="KW-1185">Reference proteome</keyword>
<evidence type="ECO:0000256" key="3">
    <source>
        <dbReference type="ARBA" id="ARBA00022475"/>
    </source>
</evidence>
<evidence type="ECO:0000259" key="8">
    <source>
        <dbReference type="Pfam" id="PF04239"/>
    </source>
</evidence>
<evidence type="ECO:0000313" key="10">
    <source>
        <dbReference type="Proteomes" id="UP000595095"/>
    </source>
</evidence>
<feature type="transmembrane region" description="Helical" evidence="7">
    <location>
        <begin position="12"/>
        <end position="32"/>
    </location>
</feature>
<feature type="domain" description="YetF C-terminal" evidence="8">
    <location>
        <begin position="88"/>
        <end position="161"/>
    </location>
</feature>
<reference evidence="9 10" key="1">
    <citation type="submission" date="2020-11" db="EMBL/GenBank/DDBJ databases">
        <title>Complete genome sequence for Salinimonas sp. strain G2-b.</title>
        <authorList>
            <person name="Park S.-J."/>
        </authorList>
    </citation>
    <scope>NUCLEOTIDE SEQUENCE [LARGE SCALE GENOMIC DNA]</scope>
    <source>
        <strain evidence="9 10">G2-b</strain>
    </source>
</reference>
<dbReference type="PANTHER" id="PTHR34582:SF6">
    <property type="entry name" value="UPF0702 TRANSMEMBRANE PROTEIN YCAP"/>
    <property type="match status" value="1"/>
</dbReference>
<dbReference type="RefSeq" id="WP_195809668.1">
    <property type="nucleotide sequence ID" value="NZ_CP064795.1"/>
</dbReference>
<comment type="subcellular location">
    <subcellularLocation>
        <location evidence="1">Cell membrane</location>
        <topology evidence="1">Multi-pass membrane protein</topology>
    </subcellularLocation>
</comment>
<proteinExistence type="inferred from homology"/>
<organism evidence="9 10">
    <name type="scientific">Salinimonas marina</name>
    <dbReference type="NCBI Taxonomy" id="2785918"/>
    <lineage>
        <taxon>Bacteria</taxon>
        <taxon>Pseudomonadati</taxon>
        <taxon>Pseudomonadota</taxon>
        <taxon>Gammaproteobacteria</taxon>
        <taxon>Alteromonadales</taxon>
        <taxon>Alteromonadaceae</taxon>
        <taxon>Alteromonas/Salinimonas group</taxon>
        <taxon>Salinimonas</taxon>
    </lineage>
</organism>
<evidence type="ECO:0000256" key="5">
    <source>
        <dbReference type="ARBA" id="ARBA00022989"/>
    </source>
</evidence>
<keyword evidence="6 7" id="KW-0472">Membrane</keyword>
<evidence type="ECO:0000256" key="1">
    <source>
        <dbReference type="ARBA" id="ARBA00004651"/>
    </source>
</evidence>
<dbReference type="AlphaFoldDB" id="A0A7S9DVF2"/>
<evidence type="ECO:0000256" key="7">
    <source>
        <dbReference type="SAM" id="Phobius"/>
    </source>
</evidence>
<dbReference type="EMBL" id="CP064795">
    <property type="protein sequence ID" value="QPG04575.1"/>
    <property type="molecule type" value="Genomic_DNA"/>
</dbReference>
<evidence type="ECO:0000256" key="4">
    <source>
        <dbReference type="ARBA" id="ARBA00022692"/>
    </source>
</evidence>
<dbReference type="InterPro" id="IPR007353">
    <property type="entry name" value="DUF421"/>
</dbReference>
<dbReference type="PANTHER" id="PTHR34582">
    <property type="entry name" value="UPF0702 TRANSMEMBRANE PROTEIN YCAP"/>
    <property type="match status" value="1"/>
</dbReference>
<evidence type="ECO:0000256" key="6">
    <source>
        <dbReference type="ARBA" id="ARBA00023136"/>
    </source>
</evidence>
<dbReference type="Proteomes" id="UP000595095">
    <property type="component" value="Chromosome"/>
</dbReference>
<name>A0A7S9DVF2_9ALTE</name>
<keyword evidence="4 7" id="KW-0812">Transmembrane</keyword>
<comment type="similarity">
    <text evidence="2">Belongs to the UPF0702 family.</text>
</comment>
<dbReference type="Pfam" id="PF04239">
    <property type="entry name" value="DUF421"/>
    <property type="match status" value="1"/>
</dbReference>